<feature type="transmembrane region" description="Helical" evidence="2">
    <location>
        <begin position="12"/>
        <end position="32"/>
    </location>
</feature>
<dbReference type="InterPro" id="IPR000801">
    <property type="entry name" value="Esterase-like"/>
</dbReference>
<reference evidence="3 4" key="1">
    <citation type="submission" date="2019-07" db="EMBL/GenBank/DDBJ databases">
        <title>New species of Amycolatopsis and Streptomyces.</title>
        <authorList>
            <person name="Duangmal K."/>
            <person name="Teo W.F.A."/>
            <person name="Lipun K."/>
        </authorList>
    </citation>
    <scope>NUCLEOTIDE SEQUENCE [LARGE SCALE GENOMIC DNA]</scope>
    <source>
        <strain evidence="3 4">JCM 30562</strain>
    </source>
</reference>
<comment type="caution">
    <text evidence="3">The sequence shown here is derived from an EMBL/GenBank/DDBJ whole genome shotgun (WGS) entry which is preliminary data.</text>
</comment>
<evidence type="ECO:0000313" key="3">
    <source>
        <dbReference type="EMBL" id="TVT24221.1"/>
    </source>
</evidence>
<gene>
    <name evidence="3" type="ORF">FNH06_06495</name>
</gene>
<accession>A0A558AJ45</accession>
<keyword evidence="2" id="KW-0812">Transmembrane</keyword>
<dbReference type="SUPFAM" id="SSF53474">
    <property type="entry name" value="alpha/beta-Hydrolases"/>
    <property type="match status" value="1"/>
</dbReference>
<feature type="transmembrane region" description="Helical" evidence="2">
    <location>
        <begin position="44"/>
        <end position="68"/>
    </location>
</feature>
<keyword evidence="4" id="KW-1185">Reference proteome</keyword>
<feature type="region of interest" description="Disordered" evidence="1">
    <location>
        <begin position="387"/>
        <end position="407"/>
    </location>
</feature>
<dbReference type="EMBL" id="VJZA01000007">
    <property type="protein sequence ID" value="TVT24221.1"/>
    <property type="molecule type" value="Genomic_DNA"/>
</dbReference>
<dbReference type="Pfam" id="PF00756">
    <property type="entry name" value="Esterase"/>
    <property type="match status" value="1"/>
</dbReference>
<dbReference type="InterPro" id="IPR050583">
    <property type="entry name" value="Mycobacterial_A85_antigen"/>
</dbReference>
<dbReference type="Gene3D" id="3.40.50.1820">
    <property type="entry name" value="alpha/beta hydrolase"/>
    <property type="match status" value="1"/>
</dbReference>
<evidence type="ECO:0000256" key="2">
    <source>
        <dbReference type="SAM" id="Phobius"/>
    </source>
</evidence>
<keyword evidence="2" id="KW-0472">Membrane</keyword>
<protein>
    <submittedName>
        <fullName evidence="3">Esterase</fullName>
    </submittedName>
</protein>
<organism evidence="3 4">
    <name type="scientific">Amycolatopsis acidiphila</name>
    <dbReference type="NCBI Taxonomy" id="715473"/>
    <lineage>
        <taxon>Bacteria</taxon>
        <taxon>Bacillati</taxon>
        <taxon>Actinomycetota</taxon>
        <taxon>Actinomycetes</taxon>
        <taxon>Pseudonocardiales</taxon>
        <taxon>Pseudonocardiaceae</taxon>
        <taxon>Amycolatopsis</taxon>
    </lineage>
</organism>
<dbReference type="PANTHER" id="PTHR48098:SF1">
    <property type="entry name" value="DIACYLGLYCEROL ACYLTRANSFERASE_MYCOLYLTRANSFERASE AG85A"/>
    <property type="match status" value="1"/>
</dbReference>
<dbReference type="PANTHER" id="PTHR48098">
    <property type="entry name" value="ENTEROCHELIN ESTERASE-RELATED"/>
    <property type="match status" value="1"/>
</dbReference>
<name>A0A558AJ45_9PSEU</name>
<proteinExistence type="predicted"/>
<keyword evidence="2" id="KW-1133">Transmembrane helix</keyword>
<dbReference type="OrthoDB" id="3723842at2"/>
<sequence>MHASAIRIDTVPVVLTATVIAVVFVVAVPWAWDRWRRRIPGRVGTTLLAVIAVVTACGLAVNASGSFYPTLGSLLGTSPNPEEGTVADAGPDGRDLGQTLATVGDRAASGHGSLLHVTVTGHRTGLTRDVDVYLPVGYTAPEWAGFRFPVLEWIPHFPGEPRQVATLYGLPDLLDREIGSHQMPPTVVIVPDPNGEPRLTHDSECVDAVHGAADDTYLSADLRGWALSRLRVRSDRQGWAIAGWSSGGYCALNLTARHPQWFSVAVSMSGYDTTPHDVETGDLFHGRDDIRHANDVSATLREHPSPVRLLVSADGAAADERAALERLRAAVAPPVELTTWVLPPAGHNLNAVRAELPAVLDWLDTQLGNPVKIGASPPGRTTIGDIPPWPLPDTGTPGSLHGTDTSL</sequence>
<evidence type="ECO:0000313" key="4">
    <source>
        <dbReference type="Proteomes" id="UP000318578"/>
    </source>
</evidence>
<dbReference type="InterPro" id="IPR029058">
    <property type="entry name" value="AB_hydrolase_fold"/>
</dbReference>
<dbReference type="GO" id="GO:0016747">
    <property type="term" value="F:acyltransferase activity, transferring groups other than amino-acyl groups"/>
    <property type="evidence" value="ECO:0007669"/>
    <property type="project" value="TreeGrafter"/>
</dbReference>
<evidence type="ECO:0000256" key="1">
    <source>
        <dbReference type="SAM" id="MobiDB-lite"/>
    </source>
</evidence>
<dbReference type="AlphaFoldDB" id="A0A558AJ45"/>
<dbReference type="Proteomes" id="UP000318578">
    <property type="component" value="Unassembled WGS sequence"/>
</dbReference>